<dbReference type="AlphaFoldDB" id="A0AB37Z3Y0"/>
<dbReference type="Proteomes" id="UP000242418">
    <property type="component" value="Unassembled WGS sequence"/>
</dbReference>
<sequence>MSPRAACLACLEQTPPALFEAALWIAVEHQPTLQPTDVLQRLNGLQQQLSQGLPNLPLQELAQPLLRRLSELDFHEDDERPLRPRAALLDQLLLRRRGQPLTLALLALELARRLGIPLQGVNFPGHFLLRVPGADHLLDPCSGRRLYTRECRELLQRHLGPTAELNASQLQPCDARSMLQRLSRNLRQLHQLDDDPLAALRDAERVLLLGTPTLQDHLARAEIYQRLDCPHGERFDLQCALLLSDDPAQHLQLSQRLRLLSASPALH</sequence>
<protein>
    <submittedName>
        <fullName evidence="3">Regulator of sirC expression, contains transglutaminase-like and TPR domains</fullName>
    </submittedName>
</protein>
<comment type="similarity">
    <text evidence="1">Belongs to the UPF0162 family.</text>
</comment>
<feature type="domain" description="Protein SirB1 N-terminal" evidence="2">
    <location>
        <begin position="37"/>
        <end position="183"/>
    </location>
</feature>
<dbReference type="EMBL" id="FMTL01000001">
    <property type="protein sequence ID" value="SCW40610.1"/>
    <property type="molecule type" value="Genomic_DNA"/>
</dbReference>
<evidence type="ECO:0000256" key="1">
    <source>
        <dbReference type="ARBA" id="ARBA00007100"/>
    </source>
</evidence>
<dbReference type="PANTHER" id="PTHR31350">
    <property type="entry name" value="SI:DKEY-261L7.2"/>
    <property type="match status" value="1"/>
</dbReference>
<dbReference type="InterPro" id="IPR032698">
    <property type="entry name" value="SirB1_N"/>
</dbReference>
<gene>
    <name evidence="3" type="ORF">SAMN05216370_0990</name>
</gene>
<dbReference type="PANTHER" id="PTHR31350:SF21">
    <property type="entry name" value="F-BOX ONLY PROTEIN 21"/>
    <property type="match status" value="1"/>
</dbReference>
<organism evidence="3 4">
    <name type="scientific">Pseudomonas peli</name>
    <dbReference type="NCBI Taxonomy" id="592361"/>
    <lineage>
        <taxon>Bacteria</taxon>
        <taxon>Pseudomonadati</taxon>
        <taxon>Pseudomonadota</taxon>
        <taxon>Gammaproteobacteria</taxon>
        <taxon>Pseudomonadales</taxon>
        <taxon>Pseudomonadaceae</taxon>
        <taxon>Pseudomonas</taxon>
    </lineage>
</organism>
<proteinExistence type="inferred from homology"/>
<keyword evidence="4" id="KW-1185">Reference proteome</keyword>
<evidence type="ECO:0000313" key="3">
    <source>
        <dbReference type="EMBL" id="SCW40610.1"/>
    </source>
</evidence>
<accession>A0AB37Z3Y0</accession>
<dbReference type="Pfam" id="PF13369">
    <property type="entry name" value="Transglut_core2"/>
    <property type="match status" value="1"/>
</dbReference>
<name>A0AB37Z3Y0_9PSED</name>
<comment type="caution">
    <text evidence="3">The sequence shown here is derived from an EMBL/GenBank/DDBJ whole genome shotgun (WGS) entry which is preliminary data.</text>
</comment>
<evidence type="ECO:0000259" key="2">
    <source>
        <dbReference type="Pfam" id="PF13369"/>
    </source>
</evidence>
<dbReference type="RefSeq" id="WP_090248909.1">
    <property type="nucleotide sequence ID" value="NZ_FMTL01000001.1"/>
</dbReference>
<reference evidence="3 4" key="1">
    <citation type="submission" date="2016-10" db="EMBL/GenBank/DDBJ databases">
        <authorList>
            <person name="Varghese N."/>
            <person name="Submissions S."/>
        </authorList>
    </citation>
    <scope>NUCLEOTIDE SEQUENCE [LARGE SCALE GENOMIC DNA]</scope>
    <source>
        <strain evidence="3 4">DSM 17833</strain>
    </source>
</reference>
<evidence type="ECO:0000313" key="4">
    <source>
        <dbReference type="Proteomes" id="UP000242418"/>
    </source>
</evidence>